<dbReference type="EMBL" id="JARKHS020012755">
    <property type="protein sequence ID" value="KAK8776614.1"/>
    <property type="molecule type" value="Genomic_DNA"/>
</dbReference>
<dbReference type="AlphaFoldDB" id="A0AAQ4EPA9"/>
<evidence type="ECO:0000313" key="1">
    <source>
        <dbReference type="EMBL" id="KAK8776614.1"/>
    </source>
</evidence>
<evidence type="ECO:0000313" key="2">
    <source>
        <dbReference type="Proteomes" id="UP001321473"/>
    </source>
</evidence>
<protein>
    <recommendedName>
        <fullName evidence="3">Tick transposon</fullName>
    </recommendedName>
</protein>
<gene>
    <name evidence="1" type="ORF">V5799_030041</name>
</gene>
<sequence>MAAERRARRVFEYLTAMCIWTSWTTRVYQLEKKFGFFKDPIAADTTGKWAAEVRELVTEAERVLWCARMEEKATLTFYRSHKRSIGQDSMYDNSAGSALIFEARADTLKTLTHRRRYDETIVCTSCRTAEEETETIDHDVMRCISLTTSLPEGATLALVLSFRTPDDLPGNSTNINRAPFVQAAKRRLGVVGCSALAVET</sequence>
<dbReference type="Proteomes" id="UP001321473">
    <property type="component" value="Unassembled WGS sequence"/>
</dbReference>
<proteinExistence type="predicted"/>
<name>A0AAQ4EPA9_AMBAM</name>
<organism evidence="1 2">
    <name type="scientific">Amblyomma americanum</name>
    <name type="common">Lone star tick</name>
    <dbReference type="NCBI Taxonomy" id="6943"/>
    <lineage>
        <taxon>Eukaryota</taxon>
        <taxon>Metazoa</taxon>
        <taxon>Ecdysozoa</taxon>
        <taxon>Arthropoda</taxon>
        <taxon>Chelicerata</taxon>
        <taxon>Arachnida</taxon>
        <taxon>Acari</taxon>
        <taxon>Parasitiformes</taxon>
        <taxon>Ixodida</taxon>
        <taxon>Ixodoidea</taxon>
        <taxon>Ixodidae</taxon>
        <taxon>Amblyomminae</taxon>
        <taxon>Amblyomma</taxon>
    </lineage>
</organism>
<comment type="caution">
    <text evidence="1">The sequence shown here is derived from an EMBL/GenBank/DDBJ whole genome shotgun (WGS) entry which is preliminary data.</text>
</comment>
<keyword evidence="2" id="KW-1185">Reference proteome</keyword>
<accession>A0AAQ4EPA9</accession>
<evidence type="ECO:0008006" key="3">
    <source>
        <dbReference type="Google" id="ProtNLM"/>
    </source>
</evidence>
<reference evidence="1 2" key="1">
    <citation type="journal article" date="2023" name="Arcadia Sci">
        <title>De novo assembly of a long-read Amblyomma americanum tick genome.</title>
        <authorList>
            <person name="Chou S."/>
            <person name="Poskanzer K.E."/>
            <person name="Rollins M."/>
            <person name="Thuy-Boun P.S."/>
        </authorList>
    </citation>
    <scope>NUCLEOTIDE SEQUENCE [LARGE SCALE GENOMIC DNA]</scope>
    <source>
        <strain evidence="1">F_SG_1</strain>
        <tissue evidence="1">Salivary glands</tissue>
    </source>
</reference>